<dbReference type="Proteomes" id="UP001642540">
    <property type="component" value="Unassembled WGS sequence"/>
</dbReference>
<gene>
    <name evidence="2" type="ORF">ODALV1_LOCUS1627</name>
</gene>
<feature type="region of interest" description="Disordered" evidence="1">
    <location>
        <begin position="277"/>
        <end position="296"/>
    </location>
</feature>
<keyword evidence="3" id="KW-1185">Reference proteome</keyword>
<feature type="region of interest" description="Disordered" evidence="1">
    <location>
        <begin position="354"/>
        <end position="376"/>
    </location>
</feature>
<feature type="region of interest" description="Disordered" evidence="1">
    <location>
        <begin position="133"/>
        <end position="153"/>
    </location>
</feature>
<proteinExistence type="predicted"/>
<organism evidence="2 3">
    <name type="scientific">Orchesella dallaii</name>
    <dbReference type="NCBI Taxonomy" id="48710"/>
    <lineage>
        <taxon>Eukaryota</taxon>
        <taxon>Metazoa</taxon>
        <taxon>Ecdysozoa</taxon>
        <taxon>Arthropoda</taxon>
        <taxon>Hexapoda</taxon>
        <taxon>Collembola</taxon>
        <taxon>Entomobryomorpha</taxon>
        <taxon>Entomobryoidea</taxon>
        <taxon>Orchesellidae</taxon>
        <taxon>Orchesellinae</taxon>
        <taxon>Orchesella</taxon>
    </lineage>
</organism>
<dbReference type="EMBL" id="CAXLJM020000005">
    <property type="protein sequence ID" value="CAL8071246.1"/>
    <property type="molecule type" value="Genomic_DNA"/>
</dbReference>
<sequence length="442" mass="49621">MFAASGGPSRSRPVDEEFPIYDQHLTSDDQIYPVNTVLRPSPGNDIDPGFSRPTTGNGRPPYPWWWIFRVLNSNNRPPTWVNPLLRGRAGAPSVRGSSAPTEYGQSYTYSTIASSLRPRSSVSGWQTRNISNILPSGPELDPARMSQRAHHQSWPWLERQTRSQIFPDQQQAPTTNTPTNADINNNPGNVNGNARRPLWPWQARAREAGLLLTDGSQPLLPALPPPITDHRTRWPWQDRAMKSVIFDEDRLLTSKPLKHRNYQWDQRQSTSVDAAVHQNYSESSPEKTKTKKPAWPWEERAHQSVVFRSPDKVKLPRQVKYVWDQRKTRLSVKVDPKAKFAEDSLYKDSFVKWKPGQGSGPPAGKPCYNDDDVNETDKNVNASRRKYIKNTNNSSSKLKQGSAAIVLQSPPLRKSSSTSVKGASCLEIVPVGYTFPVAIGGG</sequence>
<evidence type="ECO:0000313" key="3">
    <source>
        <dbReference type="Proteomes" id="UP001642540"/>
    </source>
</evidence>
<evidence type="ECO:0000256" key="1">
    <source>
        <dbReference type="SAM" id="MobiDB-lite"/>
    </source>
</evidence>
<feature type="region of interest" description="Disordered" evidence="1">
    <location>
        <begin position="169"/>
        <end position="196"/>
    </location>
</feature>
<protein>
    <submittedName>
        <fullName evidence="2">Uncharacterized protein</fullName>
    </submittedName>
</protein>
<comment type="caution">
    <text evidence="2">The sequence shown here is derived from an EMBL/GenBank/DDBJ whole genome shotgun (WGS) entry which is preliminary data.</text>
</comment>
<reference evidence="2 3" key="1">
    <citation type="submission" date="2024-08" db="EMBL/GenBank/DDBJ databases">
        <authorList>
            <person name="Cucini C."/>
            <person name="Frati F."/>
        </authorList>
    </citation>
    <scope>NUCLEOTIDE SEQUENCE [LARGE SCALE GENOMIC DNA]</scope>
</reference>
<accession>A0ABP1PPF1</accession>
<evidence type="ECO:0000313" key="2">
    <source>
        <dbReference type="EMBL" id="CAL8071246.1"/>
    </source>
</evidence>
<name>A0ABP1PPF1_9HEXA</name>